<organism evidence="2 3">
    <name type="scientific">Portunus trituberculatus</name>
    <name type="common">Swimming crab</name>
    <name type="synonym">Neptunus trituberculatus</name>
    <dbReference type="NCBI Taxonomy" id="210409"/>
    <lineage>
        <taxon>Eukaryota</taxon>
        <taxon>Metazoa</taxon>
        <taxon>Ecdysozoa</taxon>
        <taxon>Arthropoda</taxon>
        <taxon>Crustacea</taxon>
        <taxon>Multicrustacea</taxon>
        <taxon>Malacostraca</taxon>
        <taxon>Eumalacostraca</taxon>
        <taxon>Eucarida</taxon>
        <taxon>Decapoda</taxon>
        <taxon>Pleocyemata</taxon>
        <taxon>Brachyura</taxon>
        <taxon>Eubrachyura</taxon>
        <taxon>Portunoidea</taxon>
        <taxon>Portunidae</taxon>
        <taxon>Portuninae</taxon>
        <taxon>Portunus</taxon>
    </lineage>
</organism>
<evidence type="ECO:0000313" key="3">
    <source>
        <dbReference type="Proteomes" id="UP000324222"/>
    </source>
</evidence>
<keyword evidence="3" id="KW-1185">Reference proteome</keyword>
<dbReference type="EMBL" id="VSRR010012229">
    <property type="protein sequence ID" value="MPC54266.1"/>
    <property type="molecule type" value="Genomic_DNA"/>
</dbReference>
<dbReference type="Proteomes" id="UP000324222">
    <property type="component" value="Unassembled WGS sequence"/>
</dbReference>
<name>A0A5B7G9W0_PORTR</name>
<sequence>MSTPERVLDVMSTPEETEEYVSENNHLICEDDPEDECYSQPVTPDGCSDKDRRSRIN</sequence>
<feature type="compositionally biased region" description="Basic and acidic residues" evidence="1">
    <location>
        <begin position="47"/>
        <end position="57"/>
    </location>
</feature>
<gene>
    <name evidence="2" type="ORF">E2C01_048176</name>
</gene>
<evidence type="ECO:0000313" key="2">
    <source>
        <dbReference type="EMBL" id="MPC54266.1"/>
    </source>
</evidence>
<protein>
    <submittedName>
        <fullName evidence="2">Uncharacterized protein</fullName>
    </submittedName>
</protein>
<proteinExistence type="predicted"/>
<accession>A0A5B7G9W0</accession>
<reference evidence="2 3" key="1">
    <citation type="submission" date="2019-05" db="EMBL/GenBank/DDBJ databases">
        <title>Another draft genome of Portunus trituberculatus and its Hox gene families provides insights of decapod evolution.</title>
        <authorList>
            <person name="Jeong J.-H."/>
            <person name="Song I."/>
            <person name="Kim S."/>
            <person name="Choi T."/>
            <person name="Kim D."/>
            <person name="Ryu S."/>
            <person name="Kim W."/>
        </authorList>
    </citation>
    <scope>NUCLEOTIDE SEQUENCE [LARGE SCALE GENOMIC DNA]</scope>
    <source>
        <tissue evidence="2">Muscle</tissue>
    </source>
</reference>
<evidence type="ECO:0000256" key="1">
    <source>
        <dbReference type="SAM" id="MobiDB-lite"/>
    </source>
</evidence>
<feature type="region of interest" description="Disordered" evidence="1">
    <location>
        <begin position="31"/>
        <end position="57"/>
    </location>
</feature>
<dbReference type="AlphaFoldDB" id="A0A5B7G9W0"/>
<comment type="caution">
    <text evidence="2">The sequence shown here is derived from an EMBL/GenBank/DDBJ whole genome shotgun (WGS) entry which is preliminary data.</text>
</comment>